<feature type="domain" description="vWA-MoxR associated protein middle region 0" evidence="1">
    <location>
        <begin position="127"/>
        <end position="211"/>
    </location>
</feature>
<evidence type="ECO:0000313" key="4">
    <source>
        <dbReference type="EMBL" id="MBB4741177.1"/>
    </source>
</evidence>
<sequence length="493" mass="55577">MTLRDAERLPAAPAGDRRRIIKAAVDRLTRSETMRDARSQLLLQDELERALGTRPQFTGLPSFRAQAVALVTVCIDHTGGLRHLADCLDMIEADADLVTALLRLADEWQAVELLTGHRLQWMRADLVQIAADGRVRALVAEHRVEPVPDYCESAWQVFAHLTGDPPTGGRPVWLRFLDQMAGRMPDRSRARLRELIATLSEEWDAEPASAAPAHIPIGAPIRTAYLVFQFEKYGADDDTFIMSHWYQWASSTWEPCRGEDRRVRRDQLEAEVDKVVLETERRWAHLQGPVAIEFVLPSQLLNEPVDRWRWELDSASPRRLAIQFPLVIRSLERIRAVQWHRVWRGRWRAVTEGAVPPGLVHRAAAGHADVQLEAALNRDGKAVVMVLSEPPLPDTTGERQLLAGFRSGMPVMVWNRNSGSQEALCEVVESMIEVGLDDQPAGLAFLPHGVAELRRTAWDEDPDEREGRIGHGLVILWDDPERQPGRDTGEVRA</sequence>
<protein>
    <submittedName>
        <fullName evidence="4">Uncharacterized protein</fullName>
    </submittedName>
</protein>
<organism evidence="4 5">
    <name type="scientific">Actinoplanes octamycinicus</name>
    <dbReference type="NCBI Taxonomy" id="135948"/>
    <lineage>
        <taxon>Bacteria</taxon>
        <taxon>Bacillati</taxon>
        <taxon>Actinomycetota</taxon>
        <taxon>Actinomycetes</taxon>
        <taxon>Micromonosporales</taxon>
        <taxon>Micromonosporaceae</taxon>
        <taxon>Actinoplanes</taxon>
    </lineage>
</organism>
<comment type="caution">
    <text evidence="4">The sequence shown here is derived from an EMBL/GenBank/DDBJ whole genome shotgun (WGS) entry which is preliminary data.</text>
</comment>
<dbReference type="EMBL" id="JACHNB010000001">
    <property type="protein sequence ID" value="MBB4741177.1"/>
    <property type="molecule type" value="Genomic_DNA"/>
</dbReference>
<dbReference type="Pfam" id="PF19916">
    <property type="entry name" value="VMAP-M0"/>
    <property type="match status" value="1"/>
</dbReference>
<gene>
    <name evidence="4" type="ORF">BJY16_004636</name>
</gene>
<evidence type="ECO:0000259" key="1">
    <source>
        <dbReference type="Pfam" id="PF19916"/>
    </source>
</evidence>
<dbReference type="RefSeq" id="WP_185041692.1">
    <property type="nucleotide sequence ID" value="NZ_BAABFG010000005.1"/>
</dbReference>
<dbReference type="InterPro" id="IPR045450">
    <property type="entry name" value="VMAP_C"/>
</dbReference>
<dbReference type="Proteomes" id="UP000546162">
    <property type="component" value="Unassembled WGS sequence"/>
</dbReference>
<dbReference type="InterPro" id="IPR045431">
    <property type="entry name" value="EAD2"/>
</dbReference>
<evidence type="ECO:0000259" key="3">
    <source>
        <dbReference type="Pfam" id="PF20028"/>
    </source>
</evidence>
<keyword evidence="5" id="KW-1185">Reference proteome</keyword>
<evidence type="ECO:0000259" key="2">
    <source>
        <dbReference type="Pfam" id="PF19956"/>
    </source>
</evidence>
<reference evidence="4 5" key="1">
    <citation type="submission" date="2020-08" db="EMBL/GenBank/DDBJ databases">
        <title>Sequencing the genomes of 1000 actinobacteria strains.</title>
        <authorList>
            <person name="Klenk H.-P."/>
        </authorList>
    </citation>
    <scope>NUCLEOTIDE SEQUENCE [LARGE SCALE GENOMIC DNA]</scope>
    <source>
        <strain evidence="4 5">DSM 45809</strain>
    </source>
</reference>
<proteinExistence type="predicted"/>
<feature type="domain" description="Effector-associated" evidence="2">
    <location>
        <begin position="25"/>
        <end position="106"/>
    </location>
</feature>
<evidence type="ECO:0000313" key="5">
    <source>
        <dbReference type="Proteomes" id="UP000546162"/>
    </source>
</evidence>
<dbReference type="Pfam" id="PF20028">
    <property type="entry name" value="VMAP-C"/>
    <property type="match status" value="1"/>
</dbReference>
<dbReference type="Pfam" id="PF19956">
    <property type="entry name" value="EAD2"/>
    <property type="match status" value="1"/>
</dbReference>
<accession>A0A7W7GZM5</accession>
<dbReference type="AlphaFoldDB" id="A0A7W7GZM5"/>
<name>A0A7W7GZM5_9ACTN</name>
<feature type="domain" description="vWA-MoxR associated protein C-terminal" evidence="3">
    <location>
        <begin position="239"/>
        <end position="480"/>
    </location>
</feature>
<dbReference type="InterPro" id="IPR045555">
    <property type="entry name" value="VMAP-M0"/>
</dbReference>